<keyword evidence="3" id="KW-1185">Reference proteome</keyword>
<feature type="transmembrane region" description="Helical" evidence="1">
    <location>
        <begin position="61"/>
        <end position="78"/>
    </location>
</feature>
<evidence type="ECO:0000313" key="3">
    <source>
        <dbReference type="Proteomes" id="UP001174909"/>
    </source>
</evidence>
<accession>A0AA35RHX3</accession>
<protein>
    <submittedName>
        <fullName evidence="2">Uncharacterized protein</fullName>
    </submittedName>
</protein>
<sequence>MAALHIVTFSAASAGDQRWLARHALAGTVADMGTAVAVAVALGLLLRAYRRARTAHTREPILWTIGGVLVSLPAYLLLRLPAHAADHAAASGFPAPTGAIADLLLLPLPAFFLVGTRHIPGIDQRRAINRFWAAAIVLAALLLFVGIVGDHLQRQIVDSYELGDRVAAYLVLSPLFVALLALHAWLVRVFDRTGGAGPEQAPARGSGDGSRGVRDLRVLTRALHRSLGGSMSAAAGALNALESELEAERDGSRPPDAAPVRLPRGALDSIRGFRRTALTVLAALRRLDDGTRAGGAVVGVQVSDLFAAAYRRAGRRSELRVELTDGGDLVVACDPAELARALAELLINAEEKRACVRDHGLPWVLVNMGTTP</sequence>
<dbReference type="AlphaFoldDB" id="A0AA35RHX3"/>
<feature type="transmembrane region" description="Helical" evidence="1">
    <location>
        <begin position="24"/>
        <end position="49"/>
    </location>
</feature>
<keyword evidence="1" id="KW-0472">Membrane</keyword>
<comment type="caution">
    <text evidence="2">The sequence shown here is derived from an EMBL/GenBank/DDBJ whole genome shotgun (WGS) entry which is preliminary data.</text>
</comment>
<keyword evidence="1" id="KW-1133">Transmembrane helix</keyword>
<evidence type="ECO:0000313" key="2">
    <source>
        <dbReference type="EMBL" id="CAI8010442.1"/>
    </source>
</evidence>
<dbReference type="Proteomes" id="UP001174909">
    <property type="component" value="Unassembled WGS sequence"/>
</dbReference>
<organism evidence="2 3">
    <name type="scientific">Geodia barretti</name>
    <name type="common">Barrett's horny sponge</name>
    <dbReference type="NCBI Taxonomy" id="519541"/>
    <lineage>
        <taxon>Eukaryota</taxon>
        <taxon>Metazoa</taxon>
        <taxon>Porifera</taxon>
        <taxon>Demospongiae</taxon>
        <taxon>Heteroscleromorpha</taxon>
        <taxon>Tetractinellida</taxon>
        <taxon>Astrophorina</taxon>
        <taxon>Geodiidae</taxon>
        <taxon>Geodia</taxon>
    </lineage>
</organism>
<gene>
    <name evidence="2" type="ORF">GBAR_LOCUS6886</name>
</gene>
<evidence type="ECO:0000256" key="1">
    <source>
        <dbReference type="SAM" id="Phobius"/>
    </source>
</evidence>
<reference evidence="2" key="1">
    <citation type="submission" date="2023-03" db="EMBL/GenBank/DDBJ databases">
        <authorList>
            <person name="Steffen K."/>
            <person name="Cardenas P."/>
        </authorList>
    </citation>
    <scope>NUCLEOTIDE SEQUENCE</scope>
</reference>
<keyword evidence="1" id="KW-0812">Transmembrane</keyword>
<proteinExistence type="predicted"/>
<feature type="transmembrane region" description="Helical" evidence="1">
    <location>
        <begin position="98"/>
        <end position="115"/>
    </location>
</feature>
<feature type="transmembrane region" description="Helical" evidence="1">
    <location>
        <begin position="127"/>
        <end position="147"/>
    </location>
</feature>
<dbReference type="EMBL" id="CASHTH010001036">
    <property type="protein sequence ID" value="CAI8010442.1"/>
    <property type="molecule type" value="Genomic_DNA"/>
</dbReference>
<name>A0AA35RHX3_GEOBA</name>
<feature type="transmembrane region" description="Helical" evidence="1">
    <location>
        <begin position="167"/>
        <end position="187"/>
    </location>
</feature>